<dbReference type="STRING" id="1314674.A0A0D7BQ31"/>
<accession>A0A0D7BQ31</accession>
<sequence length="964" mass="103035">MIYAVLDRVEHAEQSPAKPPLHNPSSRFSRTSLLFPDPRAMPPERASYTSDNGRAGSAKAKERALSARDATTSQSPVTPPVTAPSRGTISPERLPRRSRGSLLVVASDALGIRFGKRRAPLRVPPPPETVVFMDISASAREEAEREQLREAAAQAIGLTTSLLQPEEPPTANDAEEDVVSDPSVTQRDSVESPPVSPTMFIAPLSPTRSRHRPGSPARPTHSRASSVAPTPVPPYPSSPAALKAFIQASATLPKYHAPSSLRIFALSKQWKTRFLVMTHPVGVTVSKANPTKSYLHLFRGADPDEKELERLEINEDSVVFIANEEEVSGRRHVVKVGGIDVGAQRKELNQEEGGRTMWFLQICDQSEAQQWIARIKQSIFGQRAVRAGLGPPSSVPSGLEPRGDLDTMLSMRAQGIINSPGQRLSITEFGQRPSTSNSSEQGAPSVCSTRSNRSASSPPKPGTSSAVSTLKGLFTGSGRPRSASRAASLASEPEPDPDDSFSSMGHSLMNLPIVRPGDLDQKIISDEELAAAPRMAPPFAVPLGHRVSQVVPPSTIALQPPPSRKRWTTNGEVGTQVPIVSDQDIFHDSGSTECPANRNGEGKLLFTPQQKPREPSIQSVSTLGSVDQTSTKTKSSSMKRWSRQIPMPKRLTPPSGPPPEIPDVTHSRASIDSYNSSAYSLHSSGRNLGSGMASFNSKRASTSSAFSAISTASTTHSSNQSPEIPHSHSRATSTHSHTPSSRPSSSHRQSVPPPPRPAPTAALPAPPPASNPPDSLLRKSITSRSFRLSLMAPKPPPDSEPPLPPSEGRPRSRSVNTGAKHHLATIPSSPNPMPNRPLPAPPMPTEMPLSRRLRILSAPAPTSPITPTATTVIHPPSPHFETFMQVYSPLTPTAPVAPAALDEEPVLRSLSPPPRRMSRSVVVPPAPRESRDSSDAGGKEEQADCGRKHLSAAGSVVSLGMVTV</sequence>
<feature type="compositionally biased region" description="Polar residues" evidence="1">
    <location>
        <begin position="432"/>
        <end position="468"/>
    </location>
</feature>
<dbReference type="EMBL" id="KN880451">
    <property type="protein sequence ID" value="KIY71691.1"/>
    <property type="molecule type" value="Genomic_DNA"/>
</dbReference>
<feature type="compositionally biased region" description="Polar residues" evidence="1">
    <location>
        <begin position="23"/>
        <end position="32"/>
    </location>
</feature>
<gene>
    <name evidence="2" type="ORF">CYLTODRAFT_418595</name>
</gene>
<evidence type="ECO:0000313" key="3">
    <source>
        <dbReference type="Proteomes" id="UP000054007"/>
    </source>
</evidence>
<evidence type="ECO:0008006" key="4">
    <source>
        <dbReference type="Google" id="ProtNLM"/>
    </source>
</evidence>
<evidence type="ECO:0000256" key="1">
    <source>
        <dbReference type="SAM" id="MobiDB-lite"/>
    </source>
</evidence>
<feature type="region of interest" description="Disordered" evidence="1">
    <location>
        <begin position="789"/>
        <end position="841"/>
    </location>
</feature>
<feature type="region of interest" description="Disordered" evidence="1">
    <location>
        <begin position="711"/>
        <end position="777"/>
    </location>
</feature>
<feature type="region of interest" description="Disordered" evidence="1">
    <location>
        <begin position="420"/>
        <end position="509"/>
    </location>
</feature>
<feature type="region of interest" description="Disordered" evidence="1">
    <location>
        <begin position="159"/>
        <end position="233"/>
    </location>
</feature>
<feature type="compositionally biased region" description="Pro residues" evidence="1">
    <location>
        <begin position="793"/>
        <end position="807"/>
    </location>
</feature>
<protein>
    <recommendedName>
        <fullName evidence="4">PH domain-containing protein</fullName>
    </recommendedName>
</protein>
<feature type="compositionally biased region" description="Pro residues" evidence="1">
    <location>
        <begin position="751"/>
        <end position="771"/>
    </location>
</feature>
<dbReference type="PRINTS" id="PR01217">
    <property type="entry name" value="PRICHEXTENSN"/>
</dbReference>
<organism evidence="2 3">
    <name type="scientific">Cylindrobasidium torrendii FP15055 ss-10</name>
    <dbReference type="NCBI Taxonomy" id="1314674"/>
    <lineage>
        <taxon>Eukaryota</taxon>
        <taxon>Fungi</taxon>
        <taxon>Dikarya</taxon>
        <taxon>Basidiomycota</taxon>
        <taxon>Agaricomycotina</taxon>
        <taxon>Agaricomycetes</taxon>
        <taxon>Agaricomycetidae</taxon>
        <taxon>Agaricales</taxon>
        <taxon>Marasmiineae</taxon>
        <taxon>Physalacriaceae</taxon>
        <taxon>Cylindrobasidium</taxon>
    </lineage>
</organism>
<feature type="region of interest" description="Disordered" evidence="1">
    <location>
        <begin position="9"/>
        <end position="96"/>
    </location>
</feature>
<feature type="compositionally biased region" description="Basic and acidic residues" evidence="1">
    <location>
        <begin position="928"/>
        <end position="947"/>
    </location>
</feature>
<feature type="compositionally biased region" description="Low complexity" evidence="1">
    <location>
        <begin position="479"/>
        <end position="492"/>
    </location>
</feature>
<feature type="compositionally biased region" description="Polar residues" evidence="1">
    <location>
        <begin position="616"/>
        <end position="628"/>
    </location>
</feature>
<dbReference type="Proteomes" id="UP000054007">
    <property type="component" value="Unassembled WGS sequence"/>
</dbReference>
<evidence type="ECO:0000313" key="2">
    <source>
        <dbReference type="EMBL" id="KIY71691.1"/>
    </source>
</evidence>
<feature type="region of interest" description="Disordered" evidence="1">
    <location>
        <begin position="907"/>
        <end position="950"/>
    </location>
</feature>
<feature type="region of interest" description="Disordered" evidence="1">
    <location>
        <begin position="587"/>
        <end position="666"/>
    </location>
</feature>
<feature type="compositionally biased region" description="Low complexity" evidence="1">
    <location>
        <begin position="730"/>
        <end position="750"/>
    </location>
</feature>
<feature type="compositionally biased region" description="Low complexity" evidence="1">
    <location>
        <begin position="629"/>
        <end position="639"/>
    </location>
</feature>
<name>A0A0D7BQ31_9AGAR</name>
<dbReference type="AlphaFoldDB" id="A0A0D7BQ31"/>
<dbReference type="OrthoDB" id="3256387at2759"/>
<keyword evidence="3" id="KW-1185">Reference proteome</keyword>
<feature type="compositionally biased region" description="Pro residues" evidence="1">
    <location>
        <begin position="829"/>
        <end position="841"/>
    </location>
</feature>
<proteinExistence type="predicted"/>
<reference evidence="2 3" key="1">
    <citation type="journal article" date="2015" name="Fungal Genet. Biol.">
        <title>Evolution of novel wood decay mechanisms in Agaricales revealed by the genome sequences of Fistulina hepatica and Cylindrobasidium torrendii.</title>
        <authorList>
            <person name="Floudas D."/>
            <person name="Held B.W."/>
            <person name="Riley R."/>
            <person name="Nagy L.G."/>
            <person name="Koehler G."/>
            <person name="Ransdell A.S."/>
            <person name="Younus H."/>
            <person name="Chow J."/>
            <person name="Chiniquy J."/>
            <person name="Lipzen A."/>
            <person name="Tritt A."/>
            <person name="Sun H."/>
            <person name="Haridas S."/>
            <person name="LaButti K."/>
            <person name="Ohm R.A."/>
            <person name="Kues U."/>
            <person name="Blanchette R.A."/>
            <person name="Grigoriev I.V."/>
            <person name="Minto R.E."/>
            <person name="Hibbett D.S."/>
        </authorList>
    </citation>
    <scope>NUCLEOTIDE SEQUENCE [LARGE SCALE GENOMIC DNA]</scope>
    <source>
        <strain evidence="2 3">FP15055 ss-10</strain>
    </source>
</reference>